<evidence type="ECO:0000313" key="4">
    <source>
        <dbReference type="EMBL" id="MBC2594114.1"/>
    </source>
</evidence>
<comment type="subcellular location">
    <subcellularLocation>
        <location evidence="1">Periplasm</location>
    </subcellularLocation>
</comment>
<comment type="caution">
    <text evidence="4">The sequence shown here is derived from an EMBL/GenBank/DDBJ whole genome shotgun (WGS) entry which is preliminary data.</text>
</comment>
<evidence type="ECO:0000256" key="2">
    <source>
        <dbReference type="ARBA" id="ARBA00010742"/>
    </source>
</evidence>
<evidence type="ECO:0000313" key="5">
    <source>
        <dbReference type="Proteomes" id="UP000546464"/>
    </source>
</evidence>
<evidence type="ECO:0000256" key="3">
    <source>
        <dbReference type="ARBA" id="ARBA00022729"/>
    </source>
</evidence>
<name>A0A842HF13_9BACT</name>
<dbReference type="AlphaFoldDB" id="A0A842HF13"/>
<dbReference type="Proteomes" id="UP000546464">
    <property type="component" value="Unassembled WGS sequence"/>
</dbReference>
<reference evidence="4 5" key="1">
    <citation type="submission" date="2020-07" db="EMBL/GenBank/DDBJ databases">
        <authorList>
            <person name="Feng X."/>
        </authorList>
    </citation>
    <scope>NUCLEOTIDE SEQUENCE [LARGE SCALE GENOMIC DNA]</scope>
    <source>
        <strain evidence="4 5">JCM31066</strain>
    </source>
</reference>
<comment type="similarity">
    <text evidence="2">Belongs to the bacterial solute-binding protein SsuA/TauA family.</text>
</comment>
<sequence length="299" mass="33141">MPVVKLAINHWPGYEFLFLAKEKHYFEKEGVRVQLVEFTSLPDVLEAYQSGDVDGMACTLVETLAAAGQARRQPQIFLVTDYSNGGDVILARNEIRIPDGLSGLAVACESNHLGGYMLYRALQKYNRTLADVKLVNLDQTEMEKAFRKGEVDAVVAYPPVSTSLLRDGQAQVIFSSANIPGEVLDVLVADKSLIDGKPDAVRAIIRAWGRAHKFHTRNREDSHQIMGRHMGLMPEEFAQILDKLKLIAPDEQVPYFEPENGRLLEIARNTHGILRQMGSLSGDLDISVLIAPASLHPTP</sequence>
<accession>A0A842HF13</accession>
<gene>
    <name evidence="4" type="ORF">H5P28_07540</name>
</gene>
<dbReference type="Gene3D" id="3.40.190.10">
    <property type="entry name" value="Periplasmic binding protein-like II"/>
    <property type="match status" value="2"/>
</dbReference>
<dbReference type="PANTHER" id="PTHR30024:SF47">
    <property type="entry name" value="TAURINE-BINDING PERIPLASMIC PROTEIN"/>
    <property type="match status" value="1"/>
</dbReference>
<dbReference type="SUPFAM" id="SSF53850">
    <property type="entry name" value="Periplasmic binding protein-like II"/>
    <property type="match status" value="1"/>
</dbReference>
<keyword evidence="5" id="KW-1185">Reference proteome</keyword>
<evidence type="ECO:0000256" key="1">
    <source>
        <dbReference type="ARBA" id="ARBA00004418"/>
    </source>
</evidence>
<dbReference type="PANTHER" id="PTHR30024">
    <property type="entry name" value="ALIPHATIC SULFONATES-BINDING PROTEIN-RELATED"/>
    <property type="match status" value="1"/>
</dbReference>
<organism evidence="4 5">
    <name type="scientific">Ruficoccus amylovorans</name>
    <dbReference type="NCBI Taxonomy" id="1804625"/>
    <lineage>
        <taxon>Bacteria</taxon>
        <taxon>Pseudomonadati</taxon>
        <taxon>Verrucomicrobiota</taxon>
        <taxon>Opitutia</taxon>
        <taxon>Puniceicoccales</taxon>
        <taxon>Cerasicoccaceae</taxon>
        <taxon>Ruficoccus</taxon>
    </lineage>
</organism>
<dbReference type="RefSeq" id="WP_185675096.1">
    <property type="nucleotide sequence ID" value="NZ_JACHVB010000020.1"/>
</dbReference>
<dbReference type="GO" id="GO:0042597">
    <property type="term" value="C:periplasmic space"/>
    <property type="evidence" value="ECO:0007669"/>
    <property type="project" value="UniProtKB-SubCell"/>
</dbReference>
<dbReference type="EMBL" id="JACHVB010000020">
    <property type="protein sequence ID" value="MBC2594114.1"/>
    <property type="molecule type" value="Genomic_DNA"/>
</dbReference>
<protein>
    <submittedName>
        <fullName evidence="4">ABC transporter substrate-binding protein</fullName>
    </submittedName>
</protein>
<dbReference type="Pfam" id="PF13379">
    <property type="entry name" value="NMT1_2"/>
    <property type="match status" value="1"/>
</dbReference>
<proteinExistence type="inferred from homology"/>
<keyword evidence="3" id="KW-0732">Signal</keyword>